<organism evidence="2 3">
    <name type="scientific">Parahalioglobus pacificus</name>
    <dbReference type="NCBI Taxonomy" id="930806"/>
    <lineage>
        <taxon>Bacteria</taxon>
        <taxon>Pseudomonadati</taxon>
        <taxon>Pseudomonadota</taxon>
        <taxon>Gammaproteobacteria</taxon>
        <taxon>Cellvibrionales</taxon>
        <taxon>Halieaceae</taxon>
        <taxon>Parahalioglobus</taxon>
    </lineage>
</organism>
<evidence type="ECO:0000259" key="1">
    <source>
        <dbReference type="Pfam" id="PF00557"/>
    </source>
</evidence>
<feature type="domain" description="Peptidase M24" evidence="1">
    <location>
        <begin position="249"/>
        <end position="445"/>
    </location>
</feature>
<dbReference type="InterPro" id="IPR036005">
    <property type="entry name" value="Creatinase/aminopeptidase-like"/>
</dbReference>
<accession>A0A918XLW6</accession>
<sequence length="475" mass="52703">MNYRITPAPTPVVVAWPTQLARITGVLVLAATSLLGLPASTNASMNSDEGKSAGKLLSQRERAAFIDRNLEHRFEHTLPALMRREGIDMWLLLSREYNEDPVLKTMLPASWMSARRHTMLVIYDPGEGQALERLAVARYAVSDLFTQAWDKEQQPDQWQALAAIIRERDPERIGINRSVDFALADGISSTEYDSLRSALGNDLNQRLVPAQPLAIAWLETRSEPEMSVYPDLVALGHSLIARAFSNEVVTPGETTTEDVIWWLREQSAALGLGNWFHPTVSIQRADRQAFDQVEAFSKRAGDNVIQPGDLLHMDFGLTYLRLNTDQQQHAYVLKPGETDAPQGLKDALAAANRLQDIVTGAFATGKTGNQVLSKARTQAIKESLKPVIYTHPLGVHGHGAGPTIGLWDQQEGVPVAGDYPLYPDTAYSIELNAASTIPEWDKEIRIMLEEDAFFDGEKVTYLKGRQTQFHLISSP</sequence>
<dbReference type="Gene3D" id="3.90.230.10">
    <property type="entry name" value="Creatinase/methionine aminopeptidase superfamily"/>
    <property type="match status" value="1"/>
</dbReference>
<dbReference type="SUPFAM" id="SSF55920">
    <property type="entry name" value="Creatinase/aminopeptidase"/>
    <property type="match status" value="1"/>
</dbReference>
<dbReference type="GO" id="GO:0004177">
    <property type="term" value="F:aminopeptidase activity"/>
    <property type="evidence" value="ECO:0007669"/>
    <property type="project" value="UniProtKB-KW"/>
</dbReference>
<keyword evidence="2" id="KW-0378">Hydrolase</keyword>
<keyword evidence="2" id="KW-0031">Aminopeptidase</keyword>
<reference evidence="2" key="2">
    <citation type="submission" date="2020-09" db="EMBL/GenBank/DDBJ databases">
        <authorList>
            <person name="Sun Q."/>
            <person name="Kim S."/>
        </authorList>
    </citation>
    <scope>NUCLEOTIDE SEQUENCE</scope>
    <source>
        <strain evidence="2">KCTC 23430</strain>
    </source>
</reference>
<name>A0A918XLW6_9GAMM</name>
<keyword evidence="3" id="KW-1185">Reference proteome</keyword>
<dbReference type="InterPro" id="IPR000994">
    <property type="entry name" value="Pept_M24"/>
</dbReference>
<dbReference type="Pfam" id="PF00557">
    <property type="entry name" value="Peptidase_M24"/>
    <property type="match status" value="1"/>
</dbReference>
<proteinExistence type="predicted"/>
<reference evidence="2" key="1">
    <citation type="journal article" date="2014" name="Int. J. Syst. Evol. Microbiol.">
        <title>Complete genome sequence of Corynebacterium casei LMG S-19264T (=DSM 44701T), isolated from a smear-ripened cheese.</title>
        <authorList>
            <consortium name="US DOE Joint Genome Institute (JGI-PGF)"/>
            <person name="Walter F."/>
            <person name="Albersmeier A."/>
            <person name="Kalinowski J."/>
            <person name="Ruckert C."/>
        </authorList>
    </citation>
    <scope>NUCLEOTIDE SEQUENCE</scope>
    <source>
        <strain evidence="2">KCTC 23430</strain>
    </source>
</reference>
<evidence type="ECO:0000313" key="3">
    <source>
        <dbReference type="Proteomes" id="UP000644693"/>
    </source>
</evidence>
<gene>
    <name evidence="2" type="ORF">GCM10007053_26190</name>
</gene>
<comment type="caution">
    <text evidence="2">The sequence shown here is derived from an EMBL/GenBank/DDBJ whole genome shotgun (WGS) entry which is preliminary data.</text>
</comment>
<dbReference type="Proteomes" id="UP000644693">
    <property type="component" value="Unassembled WGS sequence"/>
</dbReference>
<keyword evidence="2" id="KW-0645">Protease</keyword>
<dbReference type="EMBL" id="BMYM01000002">
    <property type="protein sequence ID" value="GHD37061.1"/>
    <property type="molecule type" value="Genomic_DNA"/>
</dbReference>
<evidence type="ECO:0000313" key="2">
    <source>
        <dbReference type="EMBL" id="GHD37061.1"/>
    </source>
</evidence>
<dbReference type="AlphaFoldDB" id="A0A918XLW6"/>
<protein>
    <submittedName>
        <fullName evidence="2">Xaa-Pro aminopeptidase</fullName>
    </submittedName>
</protein>
<dbReference type="RefSeq" id="WP_229802754.1">
    <property type="nucleotide sequence ID" value="NZ_BMYM01000002.1"/>
</dbReference>